<evidence type="ECO:0000256" key="7">
    <source>
        <dbReference type="ARBA" id="ARBA00022723"/>
    </source>
</evidence>
<dbReference type="SUPFAM" id="SSF63882">
    <property type="entry name" value="MoeA N-terminal region -like"/>
    <property type="match status" value="1"/>
</dbReference>
<dbReference type="Gene3D" id="2.170.190.11">
    <property type="entry name" value="Molybdopterin biosynthesis moea protein, domain 3"/>
    <property type="match status" value="1"/>
</dbReference>
<dbReference type="InterPro" id="IPR038987">
    <property type="entry name" value="MoeA-like"/>
</dbReference>
<evidence type="ECO:0000256" key="10">
    <source>
        <dbReference type="ARBA" id="ARBA00047317"/>
    </source>
</evidence>
<dbReference type="Proteomes" id="UP000269998">
    <property type="component" value="Chromosome"/>
</dbReference>
<evidence type="ECO:0000256" key="5">
    <source>
        <dbReference type="ARBA" id="ARBA00022505"/>
    </source>
</evidence>
<dbReference type="PANTHER" id="PTHR10192">
    <property type="entry name" value="MOLYBDOPTERIN BIOSYNTHESIS PROTEIN"/>
    <property type="match status" value="1"/>
</dbReference>
<evidence type="ECO:0000256" key="9">
    <source>
        <dbReference type="ARBA" id="ARBA00023150"/>
    </source>
</evidence>
<evidence type="ECO:0000256" key="1">
    <source>
        <dbReference type="ARBA" id="ARBA00001946"/>
    </source>
</evidence>
<dbReference type="AlphaFoldDB" id="A0A447G9C0"/>
<evidence type="ECO:0000313" key="14">
    <source>
        <dbReference type="Proteomes" id="UP000269998"/>
    </source>
</evidence>
<evidence type="ECO:0000256" key="6">
    <source>
        <dbReference type="ARBA" id="ARBA00022679"/>
    </source>
</evidence>
<comment type="pathway">
    <text evidence="3 11">Cofactor biosynthesis; molybdopterin biosynthesis.</text>
</comment>
<accession>A0A447G9C0</accession>
<evidence type="ECO:0000256" key="3">
    <source>
        <dbReference type="ARBA" id="ARBA00005046"/>
    </source>
</evidence>
<dbReference type="PANTHER" id="PTHR10192:SF5">
    <property type="entry name" value="GEPHYRIN"/>
    <property type="match status" value="1"/>
</dbReference>
<dbReference type="EC" id="2.10.1.1" evidence="11"/>
<dbReference type="GO" id="GO:0046872">
    <property type="term" value="F:metal ion binding"/>
    <property type="evidence" value="ECO:0007669"/>
    <property type="project" value="UniProtKB-UniRule"/>
</dbReference>
<dbReference type="EMBL" id="LR130759">
    <property type="protein sequence ID" value="VDM87108.1"/>
    <property type="molecule type" value="Genomic_DNA"/>
</dbReference>
<dbReference type="InterPro" id="IPR005111">
    <property type="entry name" value="MoeA_C_domain_IV"/>
</dbReference>
<evidence type="ECO:0000256" key="2">
    <source>
        <dbReference type="ARBA" id="ARBA00002901"/>
    </source>
</evidence>
<dbReference type="UniPathway" id="UPA00344"/>
<name>A0A447G9C0_9MYCO</name>
<dbReference type="FunFam" id="3.40.980.10:FF:000004">
    <property type="entry name" value="Molybdopterin molybdenumtransferase"/>
    <property type="match status" value="1"/>
</dbReference>
<dbReference type="Pfam" id="PF03454">
    <property type="entry name" value="MoeA_C"/>
    <property type="match status" value="1"/>
</dbReference>
<evidence type="ECO:0000313" key="13">
    <source>
        <dbReference type="EMBL" id="VDM87108.1"/>
    </source>
</evidence>
<evidence type="ECO:0000259" key="12">
    <source>
        <dbReference type="SMART" id="SM00852"/>
    </source>
</evidence>
<dbReference type="GO" id="GO:0005829">
    <property type="term" value="C:cytosol"/>
    <property type="evidence" value="ECO:0007669"/>
    <property type="project" value="TreeGrafter"/>
</dbReference>
<evidence type="ECO:0000256" key="4">
    <source>
        <dbReference type="ARBA" id="ARBA00010763"/>
    </source>
</evidence>
<evidence type="ECO:0000256" key="11">
    <source>
        <dbReference type="RuleBase" id="RU365090"/>
    </source>
</evidence>
<keyword evidence="6 11" id="KW-0808">Transferase</keyword>
<protein>
    <recommendedName>
        <fullName evidence="11">Molybdopterin molybdenumtransferase</fullName>
        <ecNumber evidence="11">2.10.1.1</ecNumber>
    </recommendedName>
</protein>
<comment type="function">
    <text evidence="2 11">Catalyzes the insertion of molybdate into adenylated molybdopterin with the concomitant release of AMP.</text>
</comment>
<dbReference type="SUPFAM" id="SSF53218">
    <property type="entry name" value="Molybdenum cofactor biosynthesis proteins"/>
    <property type="match status" value="1"/>
</dbReference>
<organism evidence="13 14">
    <name type="scientific">Mycobacterium basiliense</name>
    <dbReference type="NCBI Taxonomy" id="2094119"/>
    <lineage>
        <taxon>Bacteria</taxon>
        <taxon>Bacillati</taxon>
        <taxon>Actinomycetota</taxon>
        <taxon>Actinomycetes</taxon>
        <taxon>Mycobacteriales</taxon>
        <taxon>Mycobacteriaceae</taxon>
        <taxon>Mycobacterium</taxon>
    </lineage>
</organism>
<dbReference type="SUPFAM" id="SSF63867">
    <property type="entry name" value="MoeA C-terminal domain-like"/>
    <property type="match status" value="1"/>
</dbReference>
<dbReference type="InterPro" id="IPR036425">
    <property type="entry name" value="MoaB/Mog-like_dom_sf"/>
</dbReference>
<dbReference type="Pfam" id="PF00994">
    <property type="entry name" value="MoCF_biosynth"/>
    <property type="match status" value="1"/>
</dbReference>
<comment type="catalytic activity">
    <reaction evidence="10">
        <text>adenylyl-molybdopterin + molybdate = Mo-molybdopterin + AMP + H(+)</text>
        <dbReference type="Rhea" id="RHEA:35047"/>
        <dbReference type="ChEBI" id="CHEBI:15378"/>
        <dbReference type="ChEBI" id="CHEBI:36264"/>
        <dbReference type="ChEBI" id="CHEBI:62727"/>
        <dbReference type="ChEBI" id="CHEBI:71302"/>
        <dbReference type="ChEBI" id="CHEBI:456215"/>
        <dbReference type="EC" id="2.10.1.1"/>
    </reaction>
</comment>
<dbReference type="Gene3D" id="2.40.340.10">
    <property type="entry name" value="MoeA, C-terminal, domain IV"/>
    <property type="match status" value="1"/>
</dbReference>
<sequence>MAGTDNGRMRSVDEHQRVVGQTIRARPAATVSLTDAQGLVLADDVVARLSLPVFDNSAMDGYAVRAEDTAPATPEHPVVLPVTEDIPSGRIDTLTLQPGTAHRIMTGAPVPTGATAIVPVEATDGGLGSVQIRQHATAGKHIRRAGEDVAAGTTVLQAGQRVTPAALGLAAALGQSELTVIPPQRVLVISTGSELVSPGTPLQPGHIYESNSVMLAAAVRETGAVVVATGTAGDDVAQFRALLEKYASDADLIVTTGGVSAGAYEVVKDAFGREGAQGVEFVKVAMQPGMPQGLGHVSGTPIVTLPGNPVSALVSFEVFIRPALRRAMGFPDPQRPLRAAVLTETVTSPRGKRQFRRAILDSSTGHVTSYGPPASHHLRWLASANALLEIPEHVEEVAAGTELLVWDLT</sequence>
<dbReference type="NCBIfam" id="NF045515">
    <property type="entry name" value="Glp_gephyrin"/>
    <property type="match status" value="1"/>
</dbReference>
<dbReference type="InterPro" id="IPR001453">
    <property type="entry name" value="MoaB/Mog_dom"/>
</dbReference>
<keyword evidence="5 11" id="KW-0500">Molybdenum</keyword>
<dbReference type="Gene3D" id="3.40.980.10">
    <property type="entry name" value="MoaB/Mog-like domain"/>
    <property type="match status" value="1"/>
</dbReference>
<keyword evidence="7 11" id="KW-0479">Metal-binding</keyword>
<dbReference type="GO" id="GO:0006777">
    <property type="term" value="P:Mo-molybdopterin cofactor biosynthetic process"/>
    <property type="evidence" value="ECO:0007669"/>
    <property type="project" value="UniProtKB-UniRule"/>
</dbReference>
<dbReference type="Gene3D" id="3.90.105.10">
    <property type="entry name" value="Molybdopterin biosynthesis moea protein, domain 2"/>
    <property type="match status" value="1"/>
</dbReference>
<dbReference type="Pfam" id="PF03453">
    <property type="entry name" value="MoeA_N"/>
    <property type="match status" value="1"/>
</dbReference>
<evidence type="ECO:0000256" key="8">
    <source>
        <dbReference type="ARBA" id="ARBA00022842"/>
    </source>
</evidence>
<comment type="similarity">
    <text evidence="4 11">Belongs to the MoeA family.</text>
</comment>
<dbReference type="InterPro" id="IPR005110">
    <property type="entry name" value="MoeA_linker/N"/>
</dbReference>
<keyword evidence="14" id="KW-1185">Reference proteome</keyword>
<dbReference type="GO" id="GO:0061599">
    <property type="term" value="F:molybdopterin molybdotransferase activity"/>
    <property type="evidence" value="ECO:0007669"/>
    <property type="project" value="UniProtKB-UniRule"/>
</dbReference>
<dbReference type="KEGG" id="mbai:MB901379_00643"/>
<proteinExistence type="inferred from homology"/>
<dbReference type="InterPro" id="IPR036135">
    <property type="entry name" value="MoeA_linker/N_sf"/>
</dbReference>
<dbReference type="NCBIfam" id="TIGR00177">
    <property type="entry name" value="molyb_syn"/>
    <property type="match status" value="1"/>
</dbReference>
<gene>
    <name evidence="13" type="primary">moeA_1</name>
    <name evidence="13" type="ORF">MB901379_00643</name>
</gene>
<dbReference type="InterPro" id="IPR036688">
    <property type="entry name" value="MoeA_C_domain_IV_sf"/>
</dbReference>
<dbReference type="CDD" id="cd00887">
    <property type="entry name" value="MoeA"/>
    <property type="match status" value="1"/>
</dbReference>
<keyword evidence="9 11" id="KW-0501">Molybdenum cofactor biosynthesis</keyword>
<dbReference type="SMART" id="SM00852">
    <property type="entry name" value="MoCF_biosynth"/>
    <property type="match status" value="1"/>
</dbReference>
<keyword evidence="8 11" id="KW-0460">Magnesium</keyword>
<reference evidence="14" key="1">
    <citation type="submission" date="2018-02" db="EMBL/GenBank/DDBJ databases">
        <authorList>
            <person name="Seth-Smith MB H."/>
            <person name="Seth-Smith H."/>
        </authorList>
    </citation>
    <scope>NUCLEOTIDE SEQUENCE [LARGE SCALE GENOMIC DNA]</scope>
</reference>
<comment type="cofactor">
    <cofactor evidence="1 11">
        <name>Mg(2+)</name>
        <dbReference type="ChEBI" id="CHEBI:18420"/>
    </cofactor>
</comment>
<feature type="domain" description="MoaB/Mog" evidence="12">
    <location>
        <begin position="187"/>
        <end position="326"/>
    </location>
</feature>